<comment type="caution">
    <text evidence="1">The sequence shown here is derived from an EMBL/GenBank/DDBJ whole genome shotgun (WGS) entry which is preliminary data.</text>
</comment>
<name>A0ABR5TIZ3_9EURY</name>
<protein>
    <submittedName>
        <fullName evidence="1">Uncharacterized protein</fullName>
    </submittedName>
</protein>
<organism evidence="1 2">
    <name type="scientific">candidate division MSBL1 archaeon SCGC-AAA382M17</name>
    <dbReference type="NCBI Taxonomy" id="1698284"/>
    <lineage>
        <taxon>Archaea</taxon>
        <taxon>Methanobacteriati</taxon>
        <taxon>Methanobacteriota</taxon>
        <taxon>candidate division MSBL1</taxon>
    </lineage>
</organism>
<keyword evidence="2" id="KW-1185">Reference proteome</keyword>
<proteinExistence type="predicted"/>
<dbReference type="Proteomes" id="UP000070633">
    <property type="component" value="Unassembled WGS sequence"/>
</dbReference>
<evidence type="ECO:0000313" key="1">
    <source>
        <dbReference type="EMBL" id="KXB07775.1"/>
    </source>
</evidence>
<reference evidence="1 2" key="1">
    <citation type="journal article" date="2016" name="Sci. Rep.">
        <title>Metabolic traits of an uncultured archaeal lineage -MSBL1- from brine pools of the Red Sea.</title>
        <authorList>
            <person name="Mwirichia R."/>
            <person name="Alam I."/>
            <person name="Rashid M."/>
            <person name="Vinu M."/>
            <person name="Ba-Alawi W."/>
            <person name="Anthony Kamau A."/>
            <person name="Kamanda Ngugi D."/>
            <person name="Goker M."/>
            <person name="Klenk H.P."/>
            <person name="Bajic V."/>
            <person name="Stingl U."/>
        </authorList>
    </citation>
    <scope>NUCLEOTIDE SEQUENCE [LARGE SCALE GENOMIC DNA]</scope>
    <source>
        <strain evidence="1">SCGC-AAA382M17</strain>
    </source>
</reference>
<accession>A0ABR5TIZ3</accession>
<sequence length="183" mass="20750">LATAILSEPLAKIRHTCEALMLLGEDERESAGISTGEVKEAKRIYRLAITLQNAYIDKFRNEYGEVIERSATIPWPFAREEAGEWLEWIPFITWRLYKERTDNAETYEKASELSEEGKMEESLYVATRDRVTICTLNRVKSQFTNYAMPKATKLLKKIITVVSSSSFQAAMDRLKGGASGSRG</sequence>
<gene>
    <name evidence="1" type="ORF">AKJ55_02005</name>
</gene>
<dbReference type="EMBL" id="LHYI01000059">
    <property type="protein sequence ID" value="KXB07775.1"/>
    <property type="molecule type" value="Genomic_DNA"/>
</dbReference>
<feature type="non-terminal residue" evidence="1">
    <location>
        <position position="1"/>
    </location>
</feature>
<evidence type="ECO:0000313" key="2">
    <source>
        <dbReference type="Proteomes" id="UP000070633"/>
    </source>
</evidence>